<evidence type="ECO:0000313" key="2">
    <source>
        <dbReference type="Proteomes" id="UP000186922"/>
    </source>
</evidence>
<protein>
    <submittedName>
        <fullName evidence="1">Uncharacterized protein</fullName>
    </submittedName>
</protein>
<dbReference type="Proteomes" id="UP000186922">
    <property type="component" value="Unassembled WGS sequence"/>
</dbReference>
<accession>A0A1D1V8H7</accession>
<gene>
    <name evidence="1" type="primary">RvY_08440-1</name>
    <name evidence="1" type="synonym">RvY_08440.1</name>
    <name evidence="1" type="ORF">RvY_08440</name>
</gene>
<dbReference type="EMBL" id="BDGG01000004">
    <property type="protein sequence ID" value="GAU97085.1"/>
    <property type="molecule type" value="Genomic_DNA"/>
</dbReference>
<sequence length="76" mass="8252">MGMLSKLDKTLDMEIRQIAVGQLYGTIGLDKLNTNCAGLSSFYNMPSACSETPPLLLQEYRNSGLPASVLPLTLVF</sequence>
<organism evidence="1 2">
    <name type="scientific">Ramazzottius varieornatus</name>
    <name type="common">Water bear</name>
    <name type="synonym">Tardigrade</name>
    <dbReference type="NCBI Taxonomy" id="947166"/>
    <lineage>
        <taxon>Eukaryota</taxon>
        <taxon>Metazoa</taxon>
        <taxon>Ecdysozoa</taxon>
        <taxon>Tardigrada</taxon>
        <taxon>Eutardigrada</taxon>
        <taxon>Parachela</taxon>
        <taxon>Hypsibioidea</taxon>
        <taxon>Ramazzottiidae</taxon>
        <taxon>Ramazzottius</taxon>
    </lineage>
</organism>
<proteinExistence type="predicted"/>
<comment type="caution">
    <text evidence="1">The sequence shown here is derived from an EMBL/GenBank/DDBJ whole genome shotgun (WGS) entry which is preliminary data.</text>
</comment>
<dbReference type="AlphaFoldDB" id="A0A1D1V8H7"/>
<evidence type="ECO:0000313" key="1">
    <source>
        <dbReference type="EMBL" id="GAU97085.1"/>
    </source>
</evidence>
<reference evidence="1 2" key="1">
    <citation type="journal article" date="2016" name="Nat. Commun.">
        <title>Extremotolerant tardigrade genome and improved radiotolerance of human cultured cells by tardigrade-unique protein.</title>
        <authorList>
            <person name="Hashimoto T."/>
            <person name="Horikawa D.D."/>
            <person name="Saito Y."/>
            <person name="Kuwahara H."/>
            <person name="Kozuka-Hata H."/>
            <person name="Shin-I T."/>
            <person name="Minakuchi Y."/>
            <person name="Ohishi K."/>
            <person name="Motoyama A."/>
            <person name="Aizu T."/>
            <person name="Enomoto A."/>
            <person name="Kondo K."/>
            <person name="Tanaka S."/>
            <person name="Hara Y."/>
            <person name="Koshikawa S."/>
            <person name="Sagara H."/>
            <person name="Miura T."/>
            <person name="Yokobori S."/>
            <person name="Miyagawa K."/>
            <person name="Suzuki Y."/>
            <person name="Kubo T."/>
            <person name="Oyama M."/>
            <person name="Kohara Y."/>
            <person name="Fujiyama A."/>
            <person name="Arakawa K."/>
            <person name="Katayama T."/>
            <person name="Toyoda A."/>
            <person name="Kunieda T."/>
        </authorList>
    </citation>
    <scope>NUCLEOTIDE SEQUENCE [LARGE SCALE GENOMIC DNA]</scope>
    <source>
        <strain evidence="1 2">YOKOZUNA-1</strain>
    </source>
</reference>
<name>A0A1D1V8H7_RAMVA</name>
<keyword evidence="2" id="KW-1185">Reference proteome</keyword>